<organism evidence="3 4">
    <name type="scientific">Psilocybe cyanescens</name>
    <dbReference type="NCBI Taxonomy" id="93625"/>
    <lineage>
        <taxon>Eukaryota</taxon>
        <taxon>Fungi</taxon>
        <taxon>Dikarya</taxon>
        <taxon>Basidiomycota</taxon>
        <taxon>Agaricomycotina</taxon>
        <taxon>Agaricomycetes</taxon>
        <taxon>Agaricomycetidae</taxon>
        <taxon>Agaricales</taxon>
        <taxon>Agaricineae</taxon>
        <taxon>Strophariaceae</taxon>
        <taxon>Psilocybe</taxon>
    </lineage>
</organism>
<feature type="transmembrane region" description="Helical" evidence="2">
    <location>
        <begin position="141"/>
        <end position="159"/>
    </location>
</feature>
<evidence type="ECO:0000256" key="2">
    <source>
        <dbReference type="SAM" id="Phobius"/>
    </source>
</evidence>
<dbReference type="Proteomes" id="UP000283269">
    <property type="component" value="Unassembled WGS sequence"/>
</dbReference>
<comment type="caution">
    <text evidence="3">The sequence shown here is derived from an EMBL/GenBank/DDBJ whole genome shotgun (WGS) entry which is preliminary data.</text>
</comment>
<keyword evidence="4" id="KW-1185">Reference proteome</keyword>
<feature type="region of interest" description="Disordered" evidence="1">
    <location>
        <begin position="540"/>
        <end position="579"/>
    </location>
</feature>
<reference evidence="3 4" key="1">
    <citation type="journal article" date="2018" name="Evol. Lett.">
        <title>Horizontal gene cluster transfer increased hallucinogenic mushroom diversity.</title>
        <authorList>
            <person name="Reynolds H.T."/>
            <person name="Vijayakumar V."/>
            <person name="Gluck-Thaler E."/>
            <person name="Korotkin H.B."/>
            <person name="Matheny P.B."/>
            <person name="Slot J.C."/>
        </authorList>
    </citation>
    <scope>NUCLEOTIDE SEQUENCE [LARGE SCALE GENOMIC DNA]</scope>
    <source>
        <strain evidence="3 4">2631</strain>
    </source>
</reference>
<keyword evidence="2" id="KW-0812">Transmembrane</keyword>
<dbReference type="OrthoDB" id="3032844at2759"/>
<dbReference type="AlphaFoldDB" id="A0A409WUL8"/>
<name>A0A409WUL8_PSICY</name>
<dbReference type="InParanoid" id="A0A409WUL8"/>
<keyword evidence="2" id="KW-0472">Membrane</keyword>
<feature type="compositionally biased region" description="Acidic residues" evidence="1">
    <location>
        <begin position="549"/>
        <end position="566"/>
    </location>
</feature>
<keyword evidence="2" id="KW-1133">Transmembrane helix</keyword>
<feature type="compositionally biased region" description="Basic and acidic residues" evidence="1">
    <location>
        <begin position="567"/>
        <end position="576"/>
    </location>
</feature>
<accession>A0A409WUL8</accession>
<proteinExistence type="predicted"/>
<feature type="compositionally biased region" description="Basic and acidic residues" evidence="1">
    <location>
        <begin position="833"/>
        <end position="844"/>
    </location>
</feature>
<protein>
    <submittedName>
        <fullName evidence="3">Uncharacterized protein</fullName>
    </submittedName>
</protein>
<sequence>MSSVGNTIVGGIQDISALLPLLGTEQCEEHVGSALYRGFLYVCISPISIFGSLGIAKAGFNVVLASFNVQSFHFLGAKKLDDGGFNPKGAVAPMIGLDPLHQNRFLAESRLEVMLKDENIENVEDLTVSWDKGNPLWNLKLILFTFLSAPLALTPYLYIILRSQNSGDPLFLAGWGFPIIRVAGCALCVIVVQVLIQIRVLVIIRMRLLFISMDRIIKDEGINLESKPYNLLWNSHTTSETCLWDLEKWLAQRDGGEERNNLRSRLKTRYGYERRRQFPPNSRLSKFIEPWMNLFLHLLLAAGILLSILGYIGCFNLISNAPRGSAGPLIWLGLEVFLSIVRIIVWAFNPSWDDSKGITFNLKLASHSPLITCSKSYSDIEDDGEAPVTRANSFLEEIVAYTGPLPSFSWPDVALYYILTSRDEPSHIPEDAPVHGTLYVVISDYKEQTSRILTKGSGKDANFDIFISSLEPDPGSTVINVKFVTTDDGKRVVTQPKTHSLTADARFMEEITKHYNKIITQIRNRRDPVEFPKAWDMLRSDEELKTQSDEEEWAEGDEQSTDDGQSDDEKSNAEHKGSKKTNVNLGALKRWDLQLTREDVVYLRQGQLERRCKMLFASLEEWIELFVITHVEALMKAVPTNLVFKEGESVTAVQKYEANEVEYLLIECRTQMEQLVRVTLKKWTRFLETSHRSTVTDVLEGTFPSNPKVQYGLASDANASVSGGKEDKRHDEGIKYEKLRTRLVNEWQRLLEVTETSRAENMRKRLDKQGDITRQRIQARKYYDQEGETITGIWKARLQLTEEETSDQASSSGVDEGNESPPAPEHTSSQADQDEHGDAEQSDHHFTTKMHERFEKGQQEVGQIPDGSIKNFKKNMIARYDRMKDRCRSRAAELLSRIEAERQVIKAMSITDFLTGDTSIWQEKRAHWSHESLQRRLRLLRQSSDKFVEAPDMATEDSLDVLQ</sequence>
<dbReference type="STRING" id="93625.A0A409WUL8"/>
<evidence type="ECO:0000256" key="1">
    <source>
        <dbReference type="SAM" id="MobiDB-lite"/>
    </source>
</evidence>
<evidence type="ECO:0000313" key="3">
    <source>
        <dbReference type="EMBL" id="PPQ82223.1"/>
    </source>
</evidence>
<feature type="transmembrane region" description="Helical" evidence="2">
    <location>
        <begin position="179"/>
        <end position="204"/>
    </location>
</feature>
<evidence type="ECO:0000313" key="4">
    <source>
        <dbReference type="Proteomes" id="UP000283269"/>
    </source>
</evidence>
<feature type="region of interest" description="Disordered" evidence="1">
    <location>
        <begin position="801"/>
        <end position="844"/>
    </location>
</feature>
<gene>
    <name evidence="3" type="ORF">CVT25_008078</name>
</gene>
<feature type="transmembrane region" description="Helical" evidence="2">
    <location>
        <begin position="294"/>
        <end position="318"/>
    </location>
</feature>
<dbReference type="EMBL" id="NHYD01003161">
    <property type="protein sequence ID" value="PPQ82223.1"/>
    <property type="molecule type" value="Genomic_DNA"/>
</dbReference>